<dbReference type="PANTHER" id="PTHR43431">
    <property type="entry name" value="OXIDOREDUCTASE, SHORT CHAIN DEHYDROGENASE/REDUCTASE FAMILY (AFU_ORTHOLOGUE AFUA_5G14000)"/>
    <property type="match status" value="1"/>
</dbReference>
<sequence>MLPSPNPLVKIYHQSCYFNPNSNMPPSGLAIIIGAGPNTGTGIARILSHPKHGNLAVALLARLQEGLNSVRSNLKETSPGSVVETFPTDTSPKNLKQAFHSIRSHSSFKDLKLKVAVYSVKHSSKKPFMDETYEDFTESLEQYVGGAFTFSQEALKLFFEHHGEAPLSETGQKKGTLIFTGTLGALRCNAEYSAYGAGRSSVRQLAQALAREMSAKGVHVVHTIANGSIEDKNGEDQRIGKKMSADAVGKTYLWLSQQDPELWTHELDLRPAAEKF</sequence>
<keyword evidence="2" id="KW-1185">Reference proteome</keyword>
<evidence type="ECO:0000313" key="2">
    <source>
        <dbReference type="Proteomes" id="UP001285354"/>
    </source>
</evidence>
<comment type="caution">
    <text evidence="1">The sequence shown here is derived from an EMBL/GenBank/DDBJ whole genome shotgun (WGS) entry which is preliminary data.</text>
</comment>
<dbReference type="Pfam" id="PF00106">
    <property type="entry name" value="adh_short"/>
    <property type="match status" value="1"/>
</dbReference>
<name>A0AAD9WGP9_9HELO</name>
<proteinExistence type="predicted"/>
<dbReference type="Gene3D" id="3.40.50.720">
    <property type="entry name" value="NAD(P)-binding Rossmann-like Domain"/>
    <property type="match status" value="1"/>
</dbReference>
<evidence type="ECO:0008006" key="3">
    <source>
        <dbReference type="Google" id="ProtNLM"/>
    </source>
</evidence>
<dbReference type="InterPro" id="IPR036291">
    <property type="entry name" value="NAD(P)-bd_dom_sf"/>
</dbReference>
<dbReference type="EMBL" id="JAUBYV010000002">
    <property type="protein sequence ID" value="KAK2628459.1"/>
    <property type="molecule type" value="Genomic_DNA"/>
</dbReference>
<dbReference type="InterPro" id="IPR002347">
    <property type="entry name" value="SDR_fam"/>
</dbReference>
<accession>A0AAD9WGP9</accession>
<dbReference type="PRINTS" id="PR00081">
    <property type="entry name" value="GDHRDH"/>
</dbReference>
<dbReference type="PANTHER" id="PTHR43431:SF7">
    <property type="entry name" value="OXIDOREDUCTASE, SHORT CHAIN DEHYDROGENASE_REDUCTASE FAMILY (AFU_ORTHOLOGUE AFUA_5G14000)"/>
    <property type="match status" value="1"/>
</dbReference>
<organism evidence="1 2">
    <name type="scientific">Diplocarpon rosae</name>
    <dbReference type="NCBI Taxonomy" id="946125"/>
    <lineage>
        <taxon>Eukaryota</taxon>
        <taxon>Fungi</taxon>
        <taxon>Dikarya</taxon>
        <taxon>Ascomycota</taxon>
        <taxon>Pezizomycotina</taxon>
        <taxon>Leotiomycetes</taxon>
        <taxon>Helotiales</taxon>
        <taxon>Drepanopezizaceae</taxon>
        <taxon>Diplocarpon</taxon>
    </lineage>
</organism>
<reference evidence="1" key="1">
    <citation type="submission" date="2023-06" db="EMBL/GenBank/DDBJ databases">
        <title>Draft genome of Marssonina rosae.</title>
        <authorList>
            <person name="Cheng Q."/>
        </authorList>
    </citation>
    <scope>NUCLEOTIDE SEQUENCE</scope>
    <source>
        <strain evidence="1">R4</strain>
    </source>
</reference>
<dbReference type="AlphaFoldDB" id="A0AAD9WGP9"/>
<gene>
    <name evidence="1" type="ORF">QTJ16_001562</name>
</gene>
<dbReference type="Proteomes" id="UP001285354">
    <property type="component" value="Unassembled WGS sequence"/>
</dbReference>
<dbReference type="SUPFAM" id="SSF51735">
    <property type="entry name" value="NAD(P)-binding Rossmann-fold domains"/>
    <property type="match status" value="1"/>
</dbReference>
<protein>
    <recommendedName>
        <fullName evidence="3">Short-chain dehydrogenase/reductase SDR</fullName>
    </recommendedName>
</protein>
<evidence type="ECO:0000313" key="1">
    <source>
        <dbReference type="EMBL" id="KAK2628459.1"/>
    </source>
</evidence>